<reference evidence="2" key="2">
    <citation type="submission" date="2021-04" db="EMBL/GenBank/DDBJ databases">
        <authorList>
            <person name="Gilroy R."/>
        </authorList>
    </citation>
    <scope>NUCLEOTIDE SEQUENCE</scope>
    <source>
        <strain evidence="2">ChiGjej6B6-1540</strain>
    </source>
</reference>
<feature type="non-terminal residue" evidence="2">
    <location>
        <position position="147"/>
    </location>
</feature>
<evidence type="ECO:0000256" key="1">
    <source>
        <dbReference type="SAM" id="Phobius"/>
    </source>
</evidence>
<accession>A0A9D1UPN3</accession>
<evidence type="ECO:0000313" key="3">
    <source>
        <dbReference type="Proteomes" id="UP000824192"/>
    </source>
</evidence>
<keyword evidence="1" id="KW-0812">Transmembrane</keyword>
<protein>
    <submittedName>
        <fullName evidence="2">Uncharacterized protein</fullName>
    </submittedName>
</protein>
<dbReference type="Proteomes" id="UP000824192">
    <property type="component" value="Unassembled WGS sequence"/>
</dbReference>
<feature type="transmembrane region" description="Helical" evidence="1">
    <location>
        <begin position="108"/>
        <end position="130"/>
    </location>
</feature>
<dbReference type="AlphaFoldDB" id="A0A9D1UPN3"/>
<feature type="transmembrane region" description="Helical" evidence="1">
    <location>
        <begin position="78"/>
        <end position="102"/>
    </location>
</feature>
<keyword evidence="1" id="KW-0472">Membrane</keyword>
<reference evidence="2" key="1">
    <citation type="journal article" date="2021" name="PeerJ">
        <title>Extensive microbial diversity within the chicken gut microbiome revealed by metagenomics and culture.</title>
        <authorList>
            <person name="Gilroy R."/>
            <person name="Ravi A."/>
            <person name="Getino M."/>
            <person name="Pursley I."/>
            <person name="Horton D.L."/>
            <person name="Alikhan N.F."/>
            <person name="Baker D."/>
            <person name="Gharbi K."/>
            <person name="Hall N."/>
            <person name="Watson M."/>
            <person name="Adriaenssens E.M."/>
            <person name="Foster-Nyarko E."/>
            <person name="Jarju S."/>
            <person name="Secka A."/>
            <person name="Antonio M."/>
            <person name="Oren A."/>
            <person name="Chaudhuri R.R."/>
            <person name="La Ragione R."/>
            <person name="Hildebrand F."/>
            <person name="Pallen M.J."/>
        </authorList>
    </citation>
    <scope>NUCLEOTIDE SEQUENCE</scope>
    <source>
        <strain evidence="2">ChiGjej6B6-1540</strain>
    </source>
</reference>
<proteinExistence type="predicted"/>
<gene>
    <name evidence="2" type="ORF">H9868_06465</name>
</gene>
<evidence type="ECO:0000313" key="2">
    <source>
        <dbReference type="EMBL" id="HIW94170.1"/>
    </source>
</evidence>
<dbReference type="EMBL" id="DXGA01000137">
    <property type="protein sequence ID" value="HIW94170.1"/>
    <property type="molecule type" value="Genomic_DNA"/>
</dbReference>
<organism evidence="2 3">
    <name type="scientific">Candidatus Flavonifractor merdipullorum</name>
    <dbReference type="NCBI Taxonomy" id="2838590"/>
    <lineage>
        <taxon>Bacteria</taxon>
        <taxon>Bacillati</taxon>
        <taxon>Bacillota</taxon>
        <taxon>Clostridia</taxon>
        <taxon>Eubacteriales</taxon>
        <taxon>Oscillospiraceae</taxon>
        <taxon>Flavonifractor</taxon>
    </lineage>
</organism>
<sequence>MTRVIHSPLPPAEIRRNLRARTDSARSLRGNAFYCRWKKNGDFILFATTTWGKAAVCALSGHLEPEEAGSRVTVQLGLWPWITGLCIYLTLFTVFLLMMAAASGDGTVILISAIACTVLAITALCLRYGIRKGSPKLLDLLKTACGT</sequence>
<name>A0A9D1UPN3_9FIRM</name>
<comment type="caution">
    <text evidence="2">The sequence shown here is derived from an EMBL/GenBank/DDBJ whole genome shotgun (WGS) entry which is preliminary data.</text>
</comment>
<keyword evidence="1" id="KW-1133">Transmembrane helix</keyword>